<dbReference type="InterPro" id="IPR016187">
    <property type="entry name" value="CTDL_fold"/>
</dbReference>
<dbReference type="EMBL" id="VFPQ01000001">
    <property type="protein sequence ID" value="TQM77473.1"/>
    <property type="molecule type" value="Genomic_DNA"/>
</dbReference>
<accession>A0A543J3S1</accession>
<keyword evidence="2" id="KW-1185">Reference proteome</keyword>
<name>A0A543J3S1_9ACTN</name>
<gene>
    <name evidence="1" type="ORF">FHX40_4238</name>
</gene>
<proteinExistence type="predicted"/>
<dbReference type="Gene3D" id="3.90.1580.10">
    <property type="entry name" value="paralog of FGE (formylglycine-generating enzyme)"/>
    <property type="match status" value="1"/>
</dbReference>
<dbReference type="OrthoDB" id="9768004at2"/>
<protein>
    <submittedName>
        <fullName evidence="1">Formylglycine-generating enzyme required for sulfatase activity</fullName>
    </submittedName>
</protein>
<dbReference type="Proteomes" id="UP000319213">
    <property type="component" value="Unassembled WGS sequence"/>
</dbReference>
<organism evidence="1 2">
    <name type="scientific">Thermopolyspora flexuosa</name>
    <dbReference type="NCBI Taxonomy" id="103836"/>
    <lineage>
        <taxon>Bacteria</taxon>
        <taxon>Bacillati</taxon>
        <taxon>Actinomycetota</taxon>
        <taxon>Actinomycetes</taxon>
        <taxon>Streptosporangiales</taxon>
        <taxon>Streptosporangiaceae</taxon>
        <taxon>Thermopolyspora</taxon>
    </lineage>
</organism>
<comment type="caution">
    <text evidence="1">The sequence shown here is derived from an EMBL/GenBank/DDBJ whole genome shotgun (WGS) entry which is preliminary data.</text>
</comment>
<evidence type="ECO:0000313" key="2">
    <source>
        <dbReference type="Proteomes" id="UP000319213"/>
    </source>
</evidence>
<reference evidence="1 2" key="1">
    <citation type="submission" date="2019-06" db="EMBL/GenBank/DDBJ databases">
        <title>Sequencing the genomes of 1000 actinobacteria strains.</title>
        <authorList>
            <person name="Klenk H.-P."/>
        </authorList>
    </citation>
    <scope>NUCLEOTIDE SEQUENCE [LARGE SCALE GENOMIC DNA]</scope>
    <source>
        <strain evidence="1 2">DSM 43186</strain>
    </source>
</reference>
<dbReference type="SUPFAM" id="SSF56436">
    <property type="entry name" value="C-type lectin-like"/>
    <property type="match status" value="1"/>
</dbReference>
<dbReference type="InterPro" id="IPR042095">
    <property type="entry name" value="SUMF_sf"/>
</dbReference>
<sequence>MLVDFDVLTEVSRLAGLAEEDRFILADQIAWKLGPEWEAHDQLAGEARLPVVRHLRTRMLFAVIPGGSYFMGMTEEEEMAAINIIGGDRMRTAPMVAWYAAAARPVHRVTIRPFLCAIRHVPWSVAAMLKPGINEDYKGSVMVPAKDTWMFRELFDGARLLSEAEWEWMAREGGRESWLAVLARREPNRPHGMRLGQPPAVENRWGIEQLQSDAGEWVADSWHPDFTDAPEEGQAWDPEDRAGVKRGAHSNWQADQEAITMHCAFREQAPDGVIAGVRLARDLP</sequence>
<dbReference type="AlphaFoldDB" id="A0A543J3S1"/>
<evidence type="ECO:0000313" key="1">
    <source>
        <dbReference type="EMBL" id="TQM77473.1"/>
    </source>
</evidence>
<dbReference type="RefSeq" id="WP_142261191.1">
    <property type="nucleotide sequence ID" value="NZ_BMPV01000002.1"/>
</dbReference>